<reference evidence="6 7" key="1">
    <citation type="submission" date="2018-06" db="EMBL/GenBank/DDBJ databases">
        <title>Genome conservation of Clostridium tetani.</title>
        <authorList>
            <person name="Bruggemann H."/>
            <person name="Popoff M.R."/>
        </authorList>
    </citation>
    <scope>NUCLEOTIDE SEQUENCE [LARGE SCALE GENOMIC DNA]</scope>
    <source>
        <strain evidence="6 7">2017.061</strain>
    </source>
</reference>
<dbReference type="InterPro" id="IPR027417">
    <property type="entry name" value="P-loop_NTPase"/>
</dbReference>
<dbReference type="Pfam" id="PF00005">
    <property type="entry name" value="ABC_tran"/>
    <property type="match status" value="1"/>
</dbReference>
<keyword evidence="2" id="KW-0813">Transport</keyword>
<comment type="caution">
    <text evidence="6">The sequence shown here is derived from an EMBL/GenBank/DDBJ whole genome shotgun (WGS) entry which is preliminary data.</text>
</comment>
<dbReference type="RefSeq" id="WP_129029799.1">
    <property type="nucleotide sequence ID" value="NZ_AP026811.1"/>
</dbReference>
<name>A0A4Q0VER7_CLOTA</name>
<dbReference type="Gene3D" id="3.40.50.300">
    <property type="entry name" value="P-loop containing nucleotide triphosphate hydrolases"/>
    <property type="match status" value="1"/>
</dbReference>
<dbReference type="Proteomes" id="UP000290921">
    <property type="component" value="Unassembled WGS sequence"/>
</dbReference>
<dbReference type="InterPro" id="IPR003593">
    <property type="entry name" value="AAA+_ATPase"/>
</dbReference>
<evidence type="ECO:0000256" key="3">
    <source>
        <dbReference type="ARBA" id="ARBA00022741"/>
    </source>
</evidence>
<dbReference type="CDD" id="cd03268">
    <property type="entry name" value="ABC_BcrA_bacitracin_resist"/>
    <property type="match status" value="1"/>
</dbReference>
<dbReference type="InterPro" id="IPR017871">
    <property type="entry name" value="ABC_transporter-like_CS"/>
</dbReference>
<dbReference type="SMART" id="SM00382">
    <property type="entry name" value="AAA"/>
    <property type="match status" value="1"/>
</dbReference>
<dbReference type="PROSITE" id="PS50893">
    <property type="entry name" value="ABC_TRANSPORTER_2"/>
    <property type="match status" value="1"/>
</dbReference>
<evidence type="ECO:0000256" key="1">
    <source>
        <dbReference type="ARBA" id="ARBA00005417"/>
    </source>
</evidence>
<dbReference type="InterPro" id="IPR003439">
    <property type="entry name" value="ABC_transporter-like_ATP-bd"/>
</dbReference>
<evidence type="ECO:0000256" key="2">
    <source>
        <dbReference type="ARBA" id="ARBA00022448"/>
    </source>
</evidence>
<protein>
    <submittedName>
        <fullName evidence="6">ABC transporter ATP-binding protein</fullName>
    </submittedName>
</protein>
<gene>
    <name evidence="6" type="ORF">DP130_02470</name>
</gene>
<dbReference type="PANTHER" id="PTHR43335">
    <property type="entry name" value="ABC TRANSPORTER, ATP-BINDING PROTEIN"/>
    <property type="match status" value="1"/>
</dbReference>
<evidence type="ECO:0000313" key="6">
    <source>
        <dbReference type="EMBL" id="RXI49869.1"/>
    </source>
</evidence>
<dbReference type="EMBL" id="QMAP01000002">
    <property type="protein sequence ID" value="RXI49869.1"/>
    <property type="molecule type" value="Genomic_DNA"/>
</dbReference>
<keyword evidence="3" id="KW-0547">Nucleotide-binding</keyword>
<feature type="domain" description="ABC transporter" evidence="5">
    <location>
        <begin position="5"/>
        <end position="231"/>
    </location>
</feature>
<sequence>MEYVLRTYNLTKTYKNINVVDNLNLNVKTGDIYGFIGKNGAGKTSTIKMVMGLSKASSGEIELFGDKILNNKCYGRIGSLIDYPGFYLNLTGEENLEIHRRMMGFTRKNSINKALEMVGLKNIEDKKVKNFSLGMRQRLGIARALLHHPEFLILDEPTNGLDPIGIKEIRELILDLNQKFGITVLISSHILSEIQLLVTKIGIIHKGRLIEEISYDELKKRNRHYIQLKVDNDKKASFILEKKLDIRDYVVWEDGIIRIYEKLNVVGNINKILVSNDVRVDEIYINLDNLEDYFIRLTGGKIDV</sequence>
<dbReference type="PANTHER" id="PTHR43335:SF8">
    <property type="entry name" value="ABC TRANSPORTER, ATP-BINDING PROTEIN"/>
    <property type="match status" value="1"/>
</dbReference>
<organism evidence="6 7">
    <name type="scientific">Clostridium tetani</name>
    <dbReference type="NCBI Taxonomy" id="1513"/>
    <lineage>
        <taxon>Bacteria</taxon>
        <taxon>Bacillati</taxon>
        <taxon>Bacillota</taxon>
        <taxon>Clostridia</taxon>
        <taxon>Eubacteriales</taxon>
        <taxon>Clostridiaceae</taxon>
        <taxon>Clostridium</taxon>
    </lineage>
</organism>
<evidence type="ECO:0000256" key="4">
    <source>
        <dbReference type="ARBA" id="ARBA00022840"/>
    </source>
</evidence>
<dbReference type="PROSITE" id="PS00211">
    <property type="entry name" value="ABC_TRANSPORTER_1"/>
    <property type="match status" value="1"/>
</dbReference>
<dbReference type="AlphaFoldDB" id="A0A4Q0VER7"/>
<dbReference type="SUPFAM" id="SSF52540">
    <property type="entry name" value="P-loop containing nucleoside triphosphate hydrolases"/>
    <property type="match status" value="1"/>
</dbReference>
<keyword evidence="4 6" id="KW-0067">ATP-binding</keyword>
<proteinExistence type="inferred from homology"/>
<evidence type="ECO:0000313" key="7">
    <source>
        <dbReference type="Proteomes" id="UP000290921"/>
    </source>
</evidence>
<comment type="similarity">
    <text evidence="1">Belongs to the ABC transporter superfamily.</text>
</comment>
<dbReference type="GO" id="GO:0016887">
    <property type="term" value="F:ATP hydrolysis activity"/>
    <property type="evidence" value="ECO:0007669"/>
    <property type="project" value="InterPro"/>
</dbReference>
<accession>A0A4Q0VER7</accession>
<evidence type="ECO:0000259" key="5">
    <source>
        <dbReference type="PROSITE" id="PS50893"/>
    </source>
</evidence>
<dbReference type="GO" id="GO:0005524">
    <property type="term" value="F:ATP binding"/>
    <property type="evidence" value="ECO:0007669"/>
    <property type="project" value="UniProtKB-KW"/>
</dbReference>